<feature type="compositionally biased region" description="Basic and acidic residues" evidence="1">
    <location>
        <begin position="250"/>
        <end position="276"/>
    </location>
</feature>
<sequence>MSAVAAGPDAARAGEVWASLQAVTDPELDEPVTELGFVTGVEVAGNGAVHIRFRLPTYWCAANFAYLMADDMRRAALSLPWVTNATVELGDHMYAEAINQGMVHGLAFRDAFGDEADDDLEEIRRTFTLKAFQRRQEAVIRHLLDQGRDPAALRILGVEALRAQDAGAEGRRLIDRYLALRQDLVGAGGPAFVDPGGAAITAEGWQDHLAALRRVWINTEFNGALCRGLLAARFAEEAPAPGAEPTLADFIRRAQRDPRPPHQGSERGENAQDHVA</sequence>
<reference evidence="4" key="1">
    <citation type="submission" date="2017-05" db="EMBL/GenBank/DDBJ databases">
        <authorList>
            <person name="Macchi M."/>
            <person name="Festa S."/>
            <person name="Coppotelli B.M."/>
            <person name="Morelli I.S."/>
        </authorList>
    </citation>
    <scope>NUCLEOTIDE SEQUENCE [LARGE SCALE GENOMIC DNA]</scope>
    <source>
        <strain evidence="4">I</strain>
    </source>
</reference>
<accession>A0A211ZVV0</accession>
<organism evidence="3 4">
    <name type="scientific">Inquilinus limosus</name>
    <dbReference type="NCBI Taxonomy" id="171674"/>
    <lineage>
        <taxon>Bacteria</taxon>
        <taxon>Pseudomonadati</taxon>
        <taxon>Pseudomonadota</taxon>
        <taxon>Alphaproteobacteria</taxon>
        <taxon>Rhodospirillales</taxon>
        <taxon>Rhodospirillaceae</taxon>
        <taxon>Inquilinus</taxon>
    </lineage>
</organism>
<dbReference type="Pfam" id="PF01883">
    <property type="entry name" value="FeS_assembly_P"/>
    <property type="match status" value="1"/>
</dbReference>
<dbReference type="OrthoDB" id="153551at2"/>
<name>A0A211ZVV0_9PROT</name>
<evidence type="ECO:0000259" key="2">
    <source>
        <dbReference type="Pfam" id="PF01883"/>
    </source>
</evidence>
<evidence type="ECO:0000256" key="1">
    <source>
        <dbReference type="SAM" id="MobiDB-lite"/>
    </source>
</evidence>
<gene>
    <name evidence="3" type="ORF">BWR60_01360</name>
</gene>
<comment type="caution">
    <text evidence="3">The sequence shown here is derived from an EMBL/GenBank/DDBJ whole genome shotgun (WGS) entry which is preliminary data.</text>
</comment>
<dbReference type="AlphaFoldDB" id="A0A211ZVV0"/>
<proteinExistence type="predicted"/>
<dbReference type="InterPro" id="IPR002744">
    <property type="entry name" value="MIP18-like"/>
</dbReference>
<dbReference type="EMBL" id="NHON01000001">
    <property type="protein sequence ID" value="OWJ69207.1"/>
    <property type="molecule type" value="Genomic_DNA"/>
</dbReference>
<dbReference type="InterPro" id="IPR034904">
    <property type="entry name" value="FSCA_dom_sf"/>
</dbReference>
<feature type="region of interest" description="Disordered" evidence="1">
    <location>
        <begin position="240"/>
        <end position="276"/>
    </location>
</feature>
<evidence type="ECO:0000313" key="3">
    <source>
        <dbReference type="EMBL" id="OWJ69207.1"/>
    </source>
</evidence>
<protein>
    <recommendedName>
        <fullName evidence="2">MIP18 family-like domain-containing protein</fullName>
    </recommendedName>
</protein>
<feature type="domain" description="MIP18 family-like" evidence="2">
    <location>
        <begin position="15"/>
        <end position="87"/>
    </location>
</feature>
<keyword evidence="4" id="KW-1185">Reference proteome</keyword>
<dbReference type="SUPFAM" id="SSF117916">
    <property type="entry name" value="Fe-S cluster assembly (FSCA) domain-like"/>
    <property type="match status" value="1"/>
</dbReference>
<dbReference type="Proteomes" id="UP000196655">
    <property type="component" value="Unassembled WGS sequence"/>
</dbReference>
<evidence type="ECO:0000313" key="4">
    <source>
        <dbReference type="Proteomes" id="UP000196655"/>
    </source>
</evidence>
<dbReference type="Gene3D" id="3.30.300.130">
    <property type="entry name" value="Fe-S cluster assembly (FSCA)"/>
    <property type="match status" value="1"/>
</dbReference>